<evidence type="ECO:0000313" key="2">
    <source>
        <dbReference type="Proteomes" id="UP000521943"/>
    </source>
</evidence>
<protein>
    <submittedName>
        <fullName evidence="1">Uncharacterized protein</fullName>
    </submittedName>
</protein>
<dbReference type="OrthoDB" id="3002933at2759"/>
<keyword evidence="2" id="KW-1185">Reference proteome</keyword>
<gene>
    <name evidence="1" type="ORF">DFP72DRAFT_875079</name>
</gene>
<dbReference type="Proteomes" id="UP000521943">
    <property type="component" value="Unassembled WGS sequence"/>
</dbReference>
<sequence>MASSTTTQTAVTDGSLYLAGFSQVDIPHVALILAINGNIGKLAHVKYISESEEWQYEYKTQNIANSLSLTSLHLIHDASKPGAAPIPSKVLDDFCKTIEVPSASETSQSQCGVWMGQVLHGLVDKGIIAAPASGVDALLSDFVTWAKENRKFATRSKYPNIRA</sequence>
<proteinExistence type="predicted"/>
<comment type="caution">
    <text evidence="1">The sequence shown here is derived from an EMBL/GenBank/DDBJ whole genome shotgun (WGS) entry which is preliminary data.</text>
</comment>
<organism evidence="1 2">
    <name type="scientific">Ephemerocybe angulata</name>
    <dbReference type="NCBI Taxonomy" id="980116"/>
    <lineage>
        <taxon>Eukaryota</taxon>
        <taxon>Fungi</taxon>
        <taxon>Dikarya</taxon>
        <taxon>Basidiomycota</taxon>
        <taxon>Agaricomycotina</taxon>
        <taxon>Agaricomycetes</taxon>
        <taxon>Agaricomycetidae</taxon>
        <taxon>Agaricales</taxon>
        <taxon>Agaricineae</taxon>
        <taxon>Psathyrellaceae</taxon>
        <taxon>Ephemerocybe</taxon>
    </lineage>
</organism>
<reference evidence="1 2" key="1">
    <citation type="submission" date="2020-07" db="EMBL/GenBank/DDBJ databases">
        <title>Comparative genomics of pyrophilous fungi reveals a link between fire events and developmental genes.</title>
        <authorList>
            <consortium name="DOE Joint Genome Institute"/>
            <person name="Steindorff A.S."/>
            <person name="Carver A."/>
            <person name="Calhoun S."/>
            <person name="Stillman K."/>
            <person name="Liu H."/>
            <person name="Lipzen A."/>
            <person name="Pangilinan J."/>
            <person name="Labutti K."/>
            <person name="Bruns T.D."/>
            <person name="Grigoriev I.V."/>
        </authorList>
    </citation>
    <scope>NUCLEOTIDE SEQUENCE [LARGE SCALE GENOMIC DNA]</scope>
    <source>
        <strain evidence="1 2">CBS 144469</strain>
    </source>
</reference>
<dbReference type="EMBL" id="JACGCI010000006">
    <property type="protein sequence ID" value="KAF6763227.1"/>
    <property type="molecule type" value="Genomic_DNA"/>
</dbReference>
<accession>A0A8H6IFG5</accession>
<name>A0A8H6IFG5_9AGAR</name>
<evidence type="ECO:0000313" key="1">
    <source>
        <dbReference type="EMBL" id="KAF6763227.1"/>
    </source>
</evidence>
<dbReference type="AlphaFoldDB" id="A0A8H6IFG5"/>